<evidence type="ECO:0000313" key="2">
    <source>
        <dbReference type="EMBL" id="KGE51125.1"/>
    </source>
</evidence>
<feature type="region of interest" description="Disordered" evidence="1">
    <location>
        <begin position="21"/>
        <end position="52"/>
    </location>
</feature>
<evidence type="ECO:0000256" key="1">
    <source>
        <dbReference type="SAM" id="MobiDB-lite"/>
    </source>
</evidence>
<evidence type="ECO:0000313" key="3">
    <source>
        <dbReference type="Proteomes" id="UP000028012"/>
    </source>
</evidence>
<comment type="caution">
    <text evidence="2">The sequence shown here is derived from an EMBL/GenBank/DDBJ whole genome shotgun (WGS) entry which is preliminary data.</text>
</comment>
<organism evidence="2 3">
    <name type="scientific">Xanthomonas axonopodis pv. vasculorum</name>
    <dbReference type="NCBI Taxonomy" id="325777"/>
    <lineage>
        <taxon>Bacteria</taxon>
        <taxon>Pseudomonadati</taxon>
        <taxon>Pseudomonadota</taxon>
        <taxon>Gammaproteobacteria</taxon>
        <taxon>Lysobacterales</taxon>
        <taxon>Lysobacteraceae</taxon>
        <taxon>Xanthomonas</taxon>
    </lineage>
</organism>
<accession>A0A098PVP0</accession>
<dbReference type="Proteomes" id="UP000028012">
    <property type="component" value="Unassembled WGS sequence"/>
</dbReference>
<dbReference type="HOGENOM" id="CLU_2588850_0_0_6"/>
<proteinExistence type="predicted"/>
<name>A0A098PVP0_9XANT</name>
<feature type="compositionally biased region" description="Basic and acidic residues" evidence="1">
    <location>
        <begin position="23"/>
        <end position="34"/>
    </location>
</feature>
<dbReference type="EMBL" id="JPHD02000112">
    <property type="protein sequence ID" value="KGE51125.1"/>
    <property type="molecule type" value="Genomic_DNA"/>
</dbReference>
<sequence>MLDISAWGICADASAATSRVRARGLERERARDSGDSTVSSDGAMGAGAAGLEGPASRSILASACDTTGDRGPIFIFHLMP</sequence>
<gene>
    <name evidence="2" type="ORF">GW15_0216630</name>
</gene>
<protein>
    <submittedName>
        <fullName evidence="2">Uncharacterized protein</fullName>
    </submittedName>
</protein>
<reference evidence="2 3" key="1">
    <citation type="submission" date="2014-09" db="EMBL/GenBank/DDBJ databases">
        <title>A draft genome sequence for Xanthomonas axonopodis pv. vasculorum NCPPB 900.</title>
        <authorList>
            <person name="Harrison J."/>
            <person name="Studholme D.J."/>
        </authorList>
    </citation>
    <scope>NUCLEOTIDE SEQUENCE [LARGE SCALE GENOMIC DNA]</scope>
    <source>
        <strain evidence="2 3">NCPPB 900</strain>
    </source>
</reference>
<dbReference type="AlphaFoldDB" id="A0A098PVP0"/>